<gene>
    <name evidence="3" type="ORF">B0J11DRAFT_582857</name>
</gene>
<dbReference type="EMBL" id="JAGMWT010000012">
    <property type="protein sequence ID" value="KAH7119077.1"/>
    <property type="molecule type" value="Genomic_DNA"/>
</dbReference>
<feature type="region of interest" description="Disordered" evidence="1">
    <location>
        <begin position="194"/>
        <end position="214"/>
    </location>
</feature>
<dbReference type="AlphaFoldDB" id="A0A9P9DHH2"/>
<evidence type="ECO:0000256" key="2">
    <source>
        <dbReference type="SAM" id="Phobius"/>
    </source>
</evidence>
<keyword evidence="4" id="KW-1185">Reference proteome</keyword>
<evidence type="ECO:0000313" key="4">
    <source>
        <dbReference type="Proteomes" id="UP000700596"/>
    </source>
</evidence>
<dbReference type="Proteomes" id="UP000700596">
    <property type="component" value="Unassembled WGS sequence"/>
</dbReference>
<keyword evidence="2" id="KW-0472">Membrane</keyword>
<feature type="compositionally biased region" description="Polar residues" evidence="1">
    <location>
        <begin position="69"/>
        <end position="87"/>
    </location>
</feature>
<evidence type="ECO:0000256" key="1">
    <source>
        <dbReference type="SAM" id="MobiDB-lite"/>
    </source>
</evidence>
<accession>A0A9P9DHH2</accession>
<name>A0A9P9DHH2_9PLEO</name>
<feature type="region of interest" description="Disordered" evidence="1">
    <location>
        <begin position="158"/>
        <end position="177"/>
    </location>
</feature>
<feature type="transmembrane region" description="Helical" evidence="2">
    <location>
        <begin position="15"/>
        <end position="35"/>
    </location>
</feature>
<protein>
    <submittedName>
        <fullName evidence="3">Uncharacterized protein</fullName>
    </submittedName>
</protein>
<sequence length="214" mass="23474">MLSEILDIINAIGDAIFAFGCAVFFVILPFMIIAAKLEQSERPTPELDYTIETLDDTFTLAELRENTAKSDTSPNYDSFQRTKNGSPSRRLASQSPSTSAAQTNIADQIPKRTTLASSSSSRNPWSRVYPTIRPGNPGGKSRKSVNEIEKLISLTPVKTPMKPNNQEESPLGEASRLLLETSSDSEDEYYASFGMGEKMGNDKGKKKEKNQVGA</sequence>
<evidence type="ECO:0000313" key="3">
    <source>
        <dbReference type="EMBL" id="KAH7119077.1"/>
    </source>
</evidence>
<proteinExistence type="predicted"/>
<comment type="caution">
    <text evidence="3">The sequence shown here is derived from an EMBL/GenBank/DDBJ whole genome shotgun (WGS) entry which is preliminary data.</text>
</comment>
<reference evidence="3" key="1">
    <citation type="journal article" date="2021" name="Nat. Commun.">
        <title>Genetic determinants of endophytism in the Arabidopsis root mycobiome.</title>
        <authorList>
            <person name="Mesny F."/>
            <person name="Miyauchi S."/>
            <person name="Thiergart T."/>
            <person name="Pickel B."/>
            <person name="Atanasova L."/>
            <person name="Karlsson M."/>
            <person name="Huettel B."/>
            <person name="Barry K.W."/>
            <person name="Haridas S."/>
            <person name="Chen C."/>
            <person name="Bauer D."/>
            <person name="Andreopoulos W."/>
            <person name="Pangilinan J."/>
            <person name="LaButti K."/>
            <person name="Riley R."/>
            <person name="Lipzen A."/>
            <person name="Clum A."/>
            <person name="Drula E."/>
            <person name="Henrissat B."/>
            <person name="Kohler A."/>
            <person name="Grigoriev I.V."/>
            <person name="Martin F.M."/>
            <person name="Hacquard S."/>
        </authorList>
    </citation>
    <scope>NUCLEOTIDE SEQUENCE</scope>
    <source>
        <strain evidence="3">MPI-CAGE-CH-0243</strain>
    </source>
</reference>
<organism evidence="3 4">
    <name type="scientific">Dendryphion nanum</name>
    <dbReference type="NCBI Taxonomy" id="256645"/>
    <lineage>
        <taxon>Eukaryota</taxon>
        <taxon>Fungi</taxon>
        <taxon>Dikarya</taxon>
        <taxon>Ascomycota</taxon>
        <taxon>Pezizomycotina</taxon>
        <taxon>Dothideomycetes</taxon>
        <taxon>Pleosporomycetidae</taxon>
        <taxon>Pleosporales</taxon>
        <taxon>Torulaceae</taxon>
        <taxon>Dendryphion</taxon>
    </lineage>
</organism>
<feature type="compositionally biased region" description="Low complexity" evidence="1">
    <location>
        <begin position="92"/>
        <end position="103"/>
    </location>
</feature>
<keyword evidence="2" id="KW-0812">Transmembrane</keyword>
<keyword evidence="2" id="KW-1133">Transmembrane helix</keyword>
<feature type="region of interest" description="Disordered" evidence="1">
    <location>
        <begin position="66"/>
        <end position="144"/>
    </location>
</feature>